<evidence type="ECO:0000313" key="1">
    <source>
        <dbReference type="EMBL" id="KAI0043968.1"/>
    </source>
</evidence>
<accession>A0ACB8RIK5</accession>
<keyword evidence="2" id="KW-1185">Reference proteome</keyword>
<evidence type="ECO:0000313" key="2">
    <source>
        <dbReference type="Proteomes" id="UP000814033"/>
    </source>
</evidence>
<comment type="caution">
    <text evidence="1">The sequence shown here is derived from an EMBL/GenBank/DDBJ whole genome shotgun (WGS) entry which is preliminary data.</text>
</comment>
<organism evidence="1 2">
    <name type="scientific">Auriscalpium vulgare</name>
    <dbReference type="NCBI Taxonomy" id="40419"/>
    <lineage>
        <taxon>Eukaryota</taxon>
        <taxon>Fungi</taxon>
        <taxon>Dikarya</taxon>
        <taxon>Basidiomycota</taxon>
        <taxon>Agaricomycotina</taxon>
        <taxon>Agaricomycetes</taxon>
        <taxon>Russulales</taxon>
        <taxon>Auriscalpiaceae</taxon>
        <taxon>Auriscalpium</taxon>
    </lineage>
</organism>
<protein>
    <submittedName>
        <fullName evidence="1">Uncharacterized protein</fullName>
    </submittedName>
</protein>
<name>A0ACB8RIK5_9AGAM</name>
<sequence length="264" mass="30161">MAGHSMPSHAVYHQSRVAHSIGLPNDDATLDQLVVHYEGRDMIDFPPRLDGSIITNDLRAKAFTRWFNDPDVRRVNIPAYQGQPQYYYFSEMDMTKALADPRSGLRPALQAFTQKIQAESAKGWQRPTVTSMGWNPGMGMADFGSTNERYEAPNQHLRGQARQVRNPFRGEPWFQTLLQEHQEAVSAEGQWKAGHPPGNCAEWNIPNELSMPETEVHLLTINAQTGIPKEMCNYCKKMVEEICRRKNIALYEYSDSKPVTVYRY</sequence>
<dbReference type="EMBL" id="MU275998">
    <property type="protein sequence ID" value="KAI0043968.1"/>
    <property type="molecule type" value="Genomic_DNA"/>
</dbReference>
<reference evidence="1" key="2">
    <citation type="journal article" date="2022" name="New Phytol.">
        <title>Evolutionary transition to the ectomycorrhizal habit in the genomes of a hyperdiverse lineage of mushroom-forming fungi.</title>
        <authorList>
            <person name="Looney B."/>
            <person name="Miyauchi S."/>
            <person name="Morin E."/>
            <person name="Drula E."/>
            <person name="Courty P.E."/>
            <person name="Kohler A."/>
            <person name="Kuo A."/>
            <person name="LaButti K."/>
            <person name="Pangilinan J."/>
            <person name="Lipzen A."/>
            <person name="Riley R."/>
            <person name="Andreopoulos W."/>
            <person name="He G."/>
            <person name="Johnson J."/>
            <person name="Nolan M."/>
            <person name="Tritt A."/>
            <person name="Barry K.W."/>
            <person name="Grigoriev I.V."/>
            <person name="Nagy L.G."/>
            <person name="Hibbett D."/>
            <person name="Henrissat B."/>
            <person name="Matheny P.B."/>
            <person name="Labbe J."/>
            <person name="Martin F.M."/>
        </authorList>
    </citation>
    <scope>NUCLEOTIDE SEQUENCE</scope>
    <source>
        <strain evidence="1">FP105234-sp</strain>
    </source>
</reference>
<reference evidence="1" key="1">
    <citation type="submission" date="2021-02" db="EMBL/GenBank/DDBJ databases">
        <authorList>
            <consortium name="DOE Joint Genome Institute"/>
            <person name="Ahrendt S."/>
            <person name="Looney B.P."/>
            <person name="Miyauchi S."/>
            <person name="Morin E."/>
            <person name="Drula E."/>
            <person name="Courty P.E."/>
            <person name="Chicoki N."/>
            <person name="Fauchery L."/>
            <person name="Kohler A."/>
            <person name="Kuo A."/>
            <person name="Labutti K."/>
            <person name="Pangilinan J."/>
            <person name="Lipzen A."/>
            <person name="Riley R."/>
            <person name="Andreopoulos W."/>
            <person name="He G."/>
            <person name="Johnson J."/>
            <person name="Barry K.W."/>
            <person name="Grigoriev I.V."/>
            <person name="Nagy L."/>
            <person name="Hibbett D."/>
            <person name="Henrissat B."/>
            <person name="Matheny P.B."/>
            <person name="Labbe J."/>
            <person name="Martin F."/>
        </authorList>
    </citation>
    <scope>NUCLEOTIDE SEQUENCE</scope>
    <source>
        <strain evidence="1">FP105234-sp</strain>
    </source>
</reference>
<dbReference type="Proteomes" id="UP000814033">
    <property type="component" value="Unassembled WGS sequence"/>
</dbReference>
<proteinExistence type="predicted"/>
<gene>
    <name evidence="1" type="ORF">FA95DRAFT_326945</name>
</gene>